<name>A0ABP8MN26_9BACT</name>
<dbReference type="Proteomes" id="UP001501175">
    <property type="component" value="Unassembled WGS sequence"/>
</dbReference>
<proteinExistence type="predicted"/>
<dbReference type="Gene3D" id="2.115.10.20">
    <property type="entry name" value="Glycosyl hydrolase domain, family 43"/>
    <property type="match status" value="1"/>
</dbReference>
<gene>
    <name evidence="1" type="ORF">GCM10023189_17790</name>
</gene>
<dbReference type="InterPro" id="IPR023296">
    <property type="entry name" value="Glyco_hydro_beta-prop_sf"/>
</dbReference>
<dbReference type="Pfam" id="PF15892">
    <property type="entry name" value="BNR_4"/>
    <property type="match status" value="1"/>
</dbReference>
<dbReference type="SUPFAM" id="SSF75005">
    <property type="entry name" value="Arabinanase/levansucrase/invertase"/>
    <property type="match status" value="1"/>
</dbReference>
<dbReference type="EMBL" id="BAABHD010000022">
    <property type="protein sequence ID" value="GAA4453151.1"/>
    <property type="molecule type" value="Genomic_DNA"/>
</dbReference>
<protein>
    <recommendedName>
        <fullName evidence="3">BNR repeat-containing family member</fullName>
    </recommendedName>
</protein>
<evidence type="ECO:0000313" key="1">
    <source>
        <dbReference type="EMBL" id="GAA4453151.1"/>
    </source>
</evidence>
<accession>A0ABP8MN26</accession>
<organism evidence="1 2">
    <name type="scientific">Nibrella saemangeumensis</name>
    <dbReference type="NCBI Taxonomy" id="1084526"/>
    <lineage>
        <taxon>Bacteria</taxon>
        <taxon>Pseudomonadati</taxon>
        <taxon>Bacteroidota</taxon>
        <taxon>Cytophagia</taxon>
        <taxon>Cytophagales</taxon>
        <taxon>Spirosomataceae</taxon>
        <taxon>Nibrella</taxon>
    </lineage>
</organism>
<comment type="caution">
    <text evidence="1">The sequence shown here is derived from an EMBL/GenBank/DDBJ whole genome shotgun (WGS) entry which is preliminary data.</text>
</comment>
<reference evidence="2" key="1">
    <citation type="journal article" date="2019" name="Int. J. Syst. Evol. Microbiol.">
        <title>The Global Catalogue of Microorganisms (GCM) 10K type strain sequencing project: providing services to taxonomists for standard genome sequencing and annotation.</title>
        <authorList>
            <consortium name="The Broad Institute Genomics Platform"/>
            <consortium name="The Broad Institute Genome Sequencing Center for Infectious Disease"/>
            <person name="Wu L."/>
            <person name="Ma J."/>
        </authorList>
    </citation>
    <scope>NUCLEOTIDE SEQUENCE [LARGE SCALE GENOMIC DNA]</scope>
    <source>
        <strain evidence="2">JCM 17927</strain>
    </source>
</reference>
<keyword evidence="2" id="KW-1185">Reference proteome</keyword>
<evidence type="ECO:0000313" key="2">
    <source>
        <dbReference type="Proteomes" id="UP001501175"/>
    </source>
</evidence>
<evidence type="ECO:0008006" key="3">
    <source>
        <dbReference type="Google" id="ProtNLM"/>
    </source>
</evidence>
<sequence>MVEQLDIAKVWPGHPVGFSLLTHPPHQYVAYYDQDRHLTVAYRRLGQNRWTYQVLPTRVGWDSHNYIAMALDRNGHLHLSGNMHSDTLKYFYATRPHDITSIRRMPGMTGREELRTTYPEFFNGPAGEMIFAYRDGSSGSGNQIYNRYDPAQNVWKRLLDTPLVDGEGLMNAYLKGPLVGPDGYYHLVWVWRDTPDAATNHDLSYARSKDLIHWEKSNGTPLRLPITLATAEIIDPVPAKGGMINGNTVIGFDAQQRPVITYHKYDGQGNTQIYNARREATGWKLYQATDWQHRWEFGGGGSIEAEVGVQPVQVSRSGQLTMAYKSKRAGDGLLVLDPTTLKPVQTLPFPVKTPPALLNAETLFPGIQVNIREDDNTVPEPDSRYILRWETLGRNRDRPRQGPIPEPGMLRLYRLR</sequence>